<dbReference type="GO" id="GO:0071978">
    <property type="term" value="P:bacterial-type flagellum-dependent swarming motility"/>
    <property type="evidence" value="ECO:0007669"/>
    <property type="project" value="TreeGrafter"/>
</dbReference>
<comment type="subcellular location">
    <subcellularLocation>
        <location evidence="2">Cell membrane</location>
        <topology evidence="2">Single-pass membrane protein</topology>
    </subcellularLocation>
</comment>
<keyword evidence="8 10" id="KW-1133">Transmembrane helix</keyword>
<dbReference type="GO" id="GO:0005886">
    <property type="term" value="C:plasma membrane"/>
    <property type="evidence" value="ECO:0007669"/>
    <property type="project" value="UniProtKB-SubCell"/>
</dbReference>
<keyword evidence="9 10" id="KW-0472">Membrane</keyword>
<evidence type="ECO:0000256" key="9">
    <source>
        <dbReference type="ARBA" id="ARBA00023136"/>
    </source>
</evidence>
<dbReference type="OrthoDB" id="2381796at2"/>
<comment type="caution">
    <text evidence="11">The sequence shown here is derived from an EMBL/GenBank/DDBJ whole genome shotgun (WGS) entry which is preliminary data.</text>
</comment>
<dbReference type="PANTHER" id="PTHR35091:SF2">
    <property type="entry name" value="FLAGELLAR PROTEIN FLIL"/>
    <property type="match status" value="1"/>
</dbReference>
<dbReference type="Proteomes" id="UP000234950">
    <property type="component" value="Unassembled WGS sequence"/>
</dbReference>
<dbReference type="GO" id="GO:0009425">
    <property type="term" value="C:bacterial-type flagellum basal body"/>
    <property type="evidence" value="ECO:0007669"/>
    <property type="project" value="InterPro"/>
</dbReference>
<sequence>MKKFKKVFFTCIIIMAIAAGSLYYYQYIKSPENKAKAATIDQLADQTIETDQISTNLNSDNLIQVKFSIELDSKDTKKQAEKIIPIIESDIIKILSQSKKEDFKNIGAFEEKVKSRLNERFTEGKITNVFTTELLIQ</sequence>
<reference evidence="11 12" key="1">
    <citation type="submission" date="2017-11" db="EMBL/GenBank/DDBJ databases">
        <title>Comparitive Functional Genomics of Dry Heat Resistant strains isolated from the Viking Spacecraft.</title>
        <authorList>
            <person name="Seuylemezian A."/>
            <person name="Cooper K."/>
            <person name="Vaishampayan P."/>
        </authorList>
    </citation>
    <scope>NUCLEOTIDE SEQUENCE [LARGE SCALE GENOMIC DNA]</scope>
    <source>
        <strain evidence="11 12">V32-6</strain>
    </source>
</reference>
<dbReference type="PANTHER" id="PTHR35091">
    <property type="entry name" value="FLAGELLAR PROTEIN FLIL"/>
    <property type="match status" value="1"/>
</dbReference>
<evidence type="ECO:0000256" key="8">
    <source>
        <dbReference type="ARBA" id="ARBA00022989"/>
    </source>
</evidence>
<evidence type="ECO:0000256" key="2">
    <source>
        <dbReference type="ARBA" id="ARBA00004162"/>
    </source>
</evidence>
<keyword evidence="4 10" id="KW-1003">Cell membrane</keyword>
<comment type="function">
    <text evidence="1 10">Controls the rotational direction of flagella during chemotaxis.</text>
</comment>
<keyword evidence="5 10" id="KW-0145">Chemotaxis</keyword>
<accession>A0A2N5H7E1</accession>
<evidence type="ECO:0000256" key="5">
    <source>
        <dbReference type="ARBA" id="ARBA00022500"/>
    </source>
</evidence>
<dbReference type="Pfam" id="PF03748">
    <property type="entry name" value="FliL"/>
    <property type="match status" value="1"/>
</dbReference>
<evidence type="ECO:0000256" key="1">
    <source>
        <dbReference type="ARBA" id="ARBA00002254"/>
    </source>
</evidence>
<comment type="similarity">
    <text evidence="3 10">Belongs to the FliL family.</text>
</comment>
<evidence type="ECO:0000256" key="6">
    <source>
        <dbReference type="ARBA" id="ARBA00022692"/>
    </source>
</evidence>
<dbReference type="RefSeq" id="WP_101651563.1">
    <property type="nucleotide sequence ID" value="NZ_PGVE01000095.1"/>
</dbReference>
<protein>
    <recommendedName>
        <fullName evidence="10">Flagellar protein FliL</fullName>
    </recommendedName>
</protein>
<evidence type="ECO:0000256" key="4">
    <source>
        <dbReference type="ARBA" id="ARBA00022475"/>
    </source>
</evidence>
<dbReference type="InterPro" id="IPR005503">
    <property type="entry name" value="FliL"/>
</dbReference>
<dbReference type="AlphaFoldDB" id="A0A2N5H7E1"/>
<evidence type="ECO:0000313" key="12">
    <source>
        <dbReference type="Proteomes" id="UP000234950"/>
    </source>
</evidence>
<evidence type="ECO:0000313" key="11">
    <source>
        <dbReference type="EMBL" id="PLS01436.1"/>
    </source>
</evidence>
<feature type="transmembrane region" description="Helical" evidence="10">
    <location>
        <begin position="7"/>
        <end position="25"/>
    </location>
</feature>
<proteinExistence type="inferred from homology"/>
<keyword evidence="6 10" id="KW-0812">Transmembrane</keyword>
<dbReference type="GO" id="GO:0006935">
    <property type="term" value="P:chemotaxis"/>
    <property type="evidence" value="ECO:0007669"/>
    <property type="project" value="UniProtKB-KW"/>
</dbReference>
<evidence type="ECO:0000256" key="3">
    <source>
        <dbReference type="ARBA" id="ARBA00008281"/>
    </source>
</evidence>
<evidence type="ECO:0000256" key="7">
    <source>
        <dbReference type="ARBA" id="ARBA00022779"/>
    </source>
</evidence>
<evidence type="ECO:0000256" key="10">
    <source>
        <dbReference type="RuleBase" id="RU364125"/>
    </source>
</evidence>
<keyword evidence="7 10" id="KW-0283">Flagellar rotation</keyword>
<name>A0A2N5H7E1_9BACI</name>
<dbReference type="EMBL" id="PGVE01000095">
    <property type="protein sequence ID" value="PLS01436.1"/>
    <property type="molecule type" value="Genomic_DNA"/>
</dbReference>
<organism evidence="11 12">
    <name type="scientific">Neobacillus cucumis</name>
    <dbReference type="NCBI Taxonomy" id="1740721"/>
    <lineage>
        <taxon>Bacteria</taxon>
        <taxon>Bacillati</taxon>
        <taxon>Bacillota</taxon>
        <taxon>Bacilli</taxon>
        <taxon>Bacillales</taxon>
        <taxon>Bacillaceae</taxon>
        <taxon>Neobacillus</taxon>
    </lineage>
</organism>
<keyword evidence="12" id="KW-1185">Reference proteome</keyword>
<gene>
    <name evidence="11" type="ORF">CVD27_25055</name>
</gene>